<dbReference type="AlphaFoldDB" id="T1GNF6"/>
<evidence type="ECO:0000313" key="1">
    <source>
        <dbReference type="EnsemblMetazoa" id="MESCA005106-PA"/>
    </source>
</evidence>
<organism evidence="1 2">
    <name type="scientific">Megaselia scalaris</name>
    <name type="common">Humpbacked fly</name>
    <name type="synonym">Phora scalaris</name>
    <dbReference type="NCBI Taxonomy" id="36166"/>
    <lineage>
        <taxon>Eukaryota</taxon>
        <taxon>Metazoa</taxon>
        <taxon>Ecdysozoa</taxon>
        <taxon>Arthropoda</taxon>
        <taxon>Hexapoda</taxon>
        <taxon>Insecta</taxon>
        <taxon>Pterygota</taxon>
        <taxon>Neoptera</taxon>
        <taxon>Endopterygota</taxon>
        <taxon>Diptera</taxon>
        <taxon>Brachycera</taxon>
        <taxon>Muscomorpha</taxon>
        <taxon>Platypezoidea</taxon>
        <taxon>Phoridae</taxon>
        <taxon>Megaseliini</taxon>
        <taxon>Megaselia</taxon>
    </lineage>
</organism>
<evidence type="ECO:0000313" key="2">
    <source>
        <dbReference type="Proteomes" id="UP000015102"/>
    </source>
</evidence>
<dbReference type="EMBL" id="CAQQ02088248">
    <property type="status" value="NOT_ANNOTATED_CDS"/>
    <property type="molecule type" value="Genomic_DNA"/>
</dbReference>
<reference evidence="2" key="1">
    <citation type="submission" date="2013-02" db="EMBL/GenBank/DDBJ databases">
        <authorList>
            <person name="Hughes D."/>
        </authorList>
    </citation>
    <scope>NUCLEOTIDE SEQUENCE</scope>
    <source>
        <strain>Durham</strain>
        <strain evidence="2">NC isolate 2 -- Noor lab</strain>
    </source>
</reference>
<keyword evidence="2" id="KW-1185">Reference proteome</keyword>
<proteinExistence type="predicted"/>
<reference evidence="1" key="2">
    <citation type="submission" date="2015-06" db="UniProtKB">
        <authorList>
            <consortium name="EnsemblMetazoa"/>
        </authorList>
    </citation>
    <scope>IDENTIFICATION</scope>
</reference>
<dbReference type="EnsemblMetazoa" id="MESCA005106-RA">
    <property type="protein sequence ID" value="MESCA005106-PA"/>
    <property type="gene ID" value="MESCA005106"/>
</dbReference>
<accession>T1GNF6</accession>
<dbReference type="EMBL" id="CAQQ02088247">
    <property type="status" value="NOT_ANNOTATED_CDS"/>
    <property type="molecule type" value="Genomic_DNA"/>
</dbReference>
<dbReference type="Proteomes" id="UP000015102">
    <property type="component" value="Unassembled WGS sequence"/>
</dbReference>
<dbReference type="HOGENOM" id="CLU_2657302_0_0_1"/>
<sequence length="76" mass="8861">MKCEHSVNLVVWSSLFYIRRYPDGERIVQKCSPIRNMGTRLVASPAIYRYINYFTLLLTTLRQNPANNSMSRVHGI</sequence>
<protein>
    <submittedName>
        <fullName evidence="1">Uncharacterized protein</fullName>
    </submittedName>
</protein>
<name>T1GNF6_MEGSC</name>